<gene>
    <name evidence="2" type="ORF">NTE_01172</name>
</gene>
<feature type="compositionally biased region" description="Acidic residues" evidence="1">
    <location>
        <begin position="1"/>
        <end position="15"/>
    </location>
</feature>
<dbReference type="AlphaFoldDB" id="A0A075MQ98"/>
<evidence type="ECO:0000313" key="3">
    <source>
        <dbReference type="Proteomes" id="UP000028194"/>
    </source>
</evidence>
<dbReference type="Proteomes" id="UP000028194">
    <property type="component" value="Chromosome"/>
</dbReference>
<organism evidence="2 3">
    <name type="scientific">Candidatus Nitrososphaera evergladensis SR1</name>
    <dbReference type="NCBI Taxonomy" id="1459636"/>
    <lineage>
        <taxon>Archaea</taxon>
        <taxon>Nitrososphaerota</taxon>
        <taxon>Nitrososphaeria</taxon>
        <taxon>Nitrososphaerales</taxon>
        <taxon>Nitrososphaeraceae</taxon>
        <taxon>Nitrososphaera</taxon>
    </lineage>
</organism>
<dbReference type="KEGG" id="nev:NTE_01172"/>
<accession>A0A075MQ98</accession>
<dbReference type="STRING" id="1459636.NTE_01172"/>
<dbReference type="EMBL" id="CP007174">
    <property type="protein sequence ID" value="AIF83245.1"/>
    <property type="molecule type" value="Genomic_DNA"/>
</dbReference>
<sequence length="120" mass="13001">MPAAAEVEEEAEAAGDQEKEEGQGTVIRMLKLRVSMIIMYSKILQITLRPLALLLFDLTGKADRPAGALSPMSRTKVCGALMNLHIVIIFSVATRLQVISSISISLHAGAAEKRVKRAMI</sequence>
<evidence type="ECO:0000313" key="2">
    <source>
        <dbReference type="EMBL" id="AIF83245.1"/>
    </source>
</evidence>
<feature type="region of interest" description="Disordered" evidence="1">
    <location>
        <begin position="1"/>
        <end position="21"/>
    </location>
</feature>
<name>A0A075MQ98_9ARCH</name>
<dbReference type="HOGENOM" id="CLU_2044301_0_0_2"/>
<reference evidence="2 3" key="1">
    <citation type="journal article" date="2014" name="PLoS ONE">
        <title>Genome Sequence of Candidatus Nitrososphaera evergladensis from Group I.1b Enriched from Everglades Soil Reveals Novel Genomic Features of the Ammonia-Oxidizing Archaea.</title>
        <authorList>
            <person name="Zhalnina K.V."/>
            <person name="Dias R."/>
            <person name="Leonard M.T."/>
            <person name="Dorr de Quadros P."/>
            <person name="Camargo F.A."/>
            <person name="Drew J.C."/>
            <person name="Farmerie W.G."/>
            <person name="Daroub S.H."/>
            <person name="Triplett E.W."/>
        </authorList>
    </citation>
    <scope>NUCLEOTIDE SEQUENCE [LARGE SCALE GENOMIC DNA]</scope>
    <source>
        <strain evidence="2 3">SR1</strain>
    </source>
</reference>
<keyword evidence="3" id="KW-1185">Reference proteome</keyword>
<proteinExistence type="predicted"/>
<evidence type="ECO:0000256" key="1">
    <source>
        <dbReference type="SAM" id="MobiDB-lite"/>
    </source>
</evidence>
<protein>
    <submittedName>
        <fullName evidence="2">Uncharacterized protein</fullName>
    </submittedName>
</protein>